<gene>
    <name evidence="1" type="ORF">N44_02126</name>
</gene>
<proteinExistence type="predicted"/>
<evidence type="ECO:0000313" key="1">
    <source>
        <dbReference type="EMBL" id="GAL93439.1"/>
    </source>
</evidence>
<sequence>MNYLDTNNIAIDNLGISYGPKVGKDITTTWNLGDDEFGKDWFFTKDGEVEIEELIYRANPDDVEIFLSLGNTKIVSFGYAPNYFINTNELEGNIVFSRNILLLDPVRAFKESGLNSLESGLADVFLEDVNAAGGWVQLFSDGVVNPATDVDFTIDNGYRVLTVSFPLELRAVNVPEPSSLWGLSLLGLGAIIYRCWRVF</sequence>
<dbReference type="AlphaFoldDB" id="A0A0A1VV70"/>
<dbReference type="EMBL" id="BBPA01000039">
    <property type="protein sequence ID" value="GAL93439.1"/>
    <property type="molecule type" value="Genomic_DNA"/>
</dbReference>
<dbReference type="InterPro" id="IPR013424">
    <property type="entry name" value="Ice-binding_C"/>
</dbReference>
<evidence type="ECO:0008006" key="3">
    <source>
        <dbReference type="Google" id="ProtNLM"/>
    </source>
</evidence>
<reference evidence="2" key="1">
    <citation type="journal article" date="2015" name="Genome">
        <title>Whole Genome Sequence of the Non-Microcystin-Producing Microcystis aeruginosa Strain NIES-44.</title>
        <authorList>
            <person name="Okano K."/>
            <person name="Miyata N."/>
            <person name="Ozaki Y."/>
        </authorList>
    </citation>
    <scope>NUCLEOTIDE SEQUENCE [LARGE SCALE GENOMIC DNA]</scope>
    <source>
        <strain evidence="2">NIES-44</strain>
    </source>
</reference>
<accession>A0A0A1VV70</accession>
<dbReference type="Proteomes" id="UP000030321">
    <property type="component" value="Unassembled WGS sequence"/>
</dbReference>
<comment type="caution">
    <text evidence="1">The sequence shown here is derived from an EMBL/GenBank/DDBJ whole genome shotgun (WGS) entry which is preliminary data.</text>
</comment>
<evidence type="ECO:0000313" key="2">
    <source>
        <dbReference type="Proteomes" id="UP000030321"/>
    </source>
</evidence>
<organism evidence="1 2">
    <name type="scientific">Microcystis aeruginosa NIES-44</name>
    <dbReference type="NCBI Taxonomy" id="449439"/>
    <lineage>
        <taxon>Bacteria</taxon>
        <taxon>Bacillati</taxon>
        <taxon>Cyanobacteriota</taxon>
        <taxon>Cyanophyceae</taxon>
        <taxon>Oscillatoriophycideae</taxon>
        <taxon>Chroococcales</taxon>
        <taxon>Microcystaceae</taxon>
        <taxon>Microcystis</taxon>
    </lineage>
</organism>
<dbReference type="NCBIfam" id="TIGR02595">
    <property type="entry name" value="PEP_CTERM"/>
    <property type="match status" value="1"/>
</dbReference>
<protein>
    <recommendedName>
        <fullName evidence="3">PEP-CTERM protein-sorting domain-containing protein</fullName>
    </recommendedName>
</protein>
<name>A0A0A1VV70_MICAE</name>